<dbReference type="PROSITE" id="PS51084">
    <property type="entry name" value="HIT_2"/>
    <property type="match status" value="1"/>
</dbReference>
<dbReference type="EMBL" id="RGGN01000205">
    <property type="protein sequence ID" value="NCU63296.1"/>
    <property type="molecule type" value="Genomic_DNA"/>
</dbReference>
<name>A0A845SAR8_9PROT</name>
<feature type="domain" description="HIT" evidence="2">
    <location>
        <begin position="7"/>
        <end position="78"/>
    </location>
</feature>
<dbReference type="Pfam" id="PF01230">
    <property type="entry name" value="HIT"/>
    <property type="match status" value="1"/>
</dbReference>
<accession>A0A845SAR8</accession>
<dbReference type="InterPro" id="IPR001310">
    <property type="entry name" value="Histidine_triad_HIT"/>
</dbReference>
<evidence type="ECO:0000259" key="2">
    <source>
        <dbReference type="PROSITE" id="PS51084"/>
    </source>
</evidence>
<evidence type="ECO:0000313" key="3">
    <source>
        <dbReference type="EMBL" id="NCU63296.1"/>
    </source>
</evidence>
<dbReference type="GO" id="GO:0003824">
    <property type="term" value="F:catalytic activity"/>
    <property type="evidence" value="ECO:0007669"/>
    <property type="project" value="InterPro"/>
</dbReference>
<protein>
    <submittedName>
        <fullName evidence="3">HIT domain-containing protein</fullName>
    </submittedName>
</protein>
<gene>
    <name evidence="3" type="ORF">EBV78_04420</name>
</gene>
<reference evidence="3 4" key="1">
    <citation type="submission" date="2018-10" db="EMBL/GenBank/DDBJ databases">
        <title>Iterative Subtractive Binning of Freshwater Chronoseries Metagenomes Recovers Nearly Complete Genomes from over Four Hundred Novel Species.</title>
        <authorList>
            <person name="Rodriguez-R L.M."/>
            <person name="Tsementzi D."/>
            <person name="Luo C."/>
            <person name="Konstantinidis K.T."/>
        </authorList>
    </citation>
    <scope>NUCLEOTIDE SEQUENCE [LARGE SCALE GENOMIC DNA]</scope>
    <source>
        <strain evidence="3">WB7_2B_003</strain>
    </source>
</reference>
<sequence length="78" mass="8727">MYDQNNIFAKILRGEIPCDKIYEDKYTLAFKDINPQAKIHVLVIPKGAYVDMNDFAANAKSEEIEGLIRALGKVAGIL</sequence>
<dbReference type="AlphaFoldDB" id="A0A845SAR8"/>
<organism evidence="3 4">
    <name type="scientific">Candidatus Fonsibacter lacus</name>
    <dbReference type="NCBI Taxonomy" id="2576439"/>
    <lineage>
        <taxon>Bacteria</taxon>
        <taxon>Pseudomonadati</taxon>
        <taxon>Pseudomonadota</taxon>
        <taxon>Alphaproteobacteria</taxon>
        <taxon>Candidatus Pelagibacterales</taxon>
        <taxon>Candidatus Pelagibacterales incertae sedis</taxon>
        <taxon>Candidatus Fonsibacter</taxon>
    </lineage>
</organism>
<comment type="caution">
    <text evidence="1">Lacks conserved residue(s) required for the propagation of feature annotation.</text>
</comment>
<dbReference type="SUPFAM" id="SSF54197">
    <property type="entry name" value="HIT-like"/>
    <property type="match status" value="1"/>
</dbReference>
<evidence type="ECO:0000256" key="1">
    <source>
        <dbReference type="PROSITE-ProRule" id="PRU00464"/>
    </source>
</evidence>
<feature type="non-terminal residue" evidence="3">
    <location>
        <position position="78"/>
    </location>
</feature>
<evidence type="ECO:0000313" key="4">
    <source>
        <dbReference type="Proteomes" id="UP000572953"/>
    </source>
</evidence>
<dbReference type="PANTHER" id="PTHR23089">
    <property type="entry name" value="HISTIDINE TRIAD HIT PROTEIN"/>
    <property type="match status" value="1"/>
</dbReference>
<dbReference type="InterPro" id="IPR011146">
    <property type="entry name" value="HIT-like"/>
</dbReference>
<comment type="caution">
    <text evidence="3">The sequence shown here is derived from an EMBL/GenBank/DDBJ whole genome shotgun (WGS) entry which is preliminary data.</text>
</comment>
<dbReference type="Proteomes" id="UP000572953">
    <property type="component" value="Unassembled WGS sequence"/>
</dbReference>
<dbReference type="Gene3D" id="3.30.428.10">
    <property type="entry name" value="HIT-like"/>
    <property type="match status" value="1"/>
</dbReference>
<dbReference type="InterPro" id="IPR036265">
    <property type="entry name" value="HIT-like_sf"/>
</dbReference>
<proteinExistence type="predicted"/>
<dbReference type="PRINTS" id="PR00332">
    <property type="entry name" value="HISTRIAD"/>
</dbReference>